<evidence type="ECO:0000313" key="3">
    <source>
        <dbReference type="Proteomes" id="UP001054945"/>
    </source>
</evidence>
<protein>
    <submittedName>
        <fullName evidence="2">Uncharacterized protein</fullName>
    </submittedName>
</protein>
<dbReference type="Proteomes" id="UP001054945">
    <property type="component" value="Unassembled WGS sequence"/>
</dbReference>
<accession>A0AAV4SF09</accession>
<evidence type="ECO:0000313" key="2">
    <source>
        <dbReference type="EMBL" id="GIY31070.1"/>
    </source>
</evidence>
<dbReference type="EMBL" id="BPLR01009320">
    <property type="protein sequence ID" value="GIY31070.1"/>
    <property type="molecule type" value="Genomic_DNA"/>
</dbReference>
<gene>
    <name evidence="2" type="ORF">CEXT_122481</name>
</gene>
<proteinExistence type="predicted"/>
<organism evidence="2 3">
    <name type="scientific">Caerostris extrusa</name>
    <name type="common">Bark spider</name>
    <name type="synonym">Caerostris bankana</name>
    <dbReference type="NCBI Taxonomy" id="172846"/>
    <lineage>
        <taxon>Eukaryota</taxon>
        <taxon>Metazoa</taxon>
        <taxon>Ecdysozoa</taxon>
        <taxon>Arthropoda</taxon>
        <taxon>Chelicerata</taxon>
        <taxon>Arachnida</taxon>
        <taxon>Araneae</taxon>
        <taxon>Araneomorphae</taxon>
        <taxon>Entelegynae</taxon>
        <taxon>Araneoidea</taxon>
        <taxon>Araneidae</taxon>
        <taxon>Caerostris</taxon>
    </lineage>
</organism>
<reference evidence="2 3" key="1">
    <citation type="submission" date="2021-06" db="EMBL/GenBank/DDBJ databases">
        <title>Caerostris extrusa draft genome.</title>
        <authorList>
            <person name="Kono N."/>
            <person name="Arakawa K."/>
        </authorList>
    </citation>
    <scope>NUCLEOTIDE SEQUENCE [LARGE SCALE GENOMIC DNA]</scope>
</reference>
<evidence type="ECO:0000256" key="1">
    <source>
        <dbReference type="SAM" id="MobiDB-lite"/>
    </source>
</evidence>
<feature type="region of interest" description="Disordered" evidence="1">
    <location>
        <begin position="1"/>
        <end position="41"/>
    </location>
</feature>
<keyword evidence="3" id="KW-1185">Reference proteome</keyword>
<name>A0AAV4SF09_CAEEX</name>
<sequence length="76" mass="8531">MNWVENGKNSGFIKDQASAQTETSQWPSNENGLPFKRRSSPRKAIQSVLDTENDGTPTVIDAWKKFSIMACINQTE</sequence>
<dbReference type="AlphaFoldDB" id="A0AAV4SF09"/>
<feature type="compositionally biased region" description="Polar residues" evidence="1">
    <location>
        <begin position="17"/>
        <end position="31"/>
    </location>
</feature>
<comment type="caution">
    <text evidence="2">The sequence shown here is derived from an EMBL/GenBank/DDBJ whole genome shotgun (WGS) entry which is preliminary data.</text>
</comment>